<organism evidence="3 4">
    <name type="scientific">Agrobacterium genomosp. 13 str. CFBP 6927</name>
    <dbReference type="NCBI Taxonomy" id="1183428"/>
    <lineage>
        <taxon>Bacteria</taxon>
        <taxon>Pseudomonadati</taxon>
        <taxon>Pseudomonadota</taxon>
        <taxon>Alphaproteobacteria</taxon>
        <taxon>Hyphomicrobiales</taxon>
        <taxon>Rhizobiaceae</taxon>
        <taxon>Rhizobium/Agrobacterium group</taxon>
        <taxon>Agrobacterium</taxon>
        <taxon>Agrobacterium tumefaciens complex</taxon>
    </lineage>
</organism>
<proteinExistence type="inferred from homology"/>
<dbReference type="Pfam" id="PF08450">
    <property type="entry name" value="SGL"/>
    <property type="match status" value="1"/>
</dbReference>
<comment type="similarity">
    <text evidence="1">Belongs to the SMP-30/CGR1 family.</text>
</comment>
<dbReference type="PRINTS" id="PR01790">
    <property type="entry name" value="SMP30FAMILY"/>
</dbReference>
<comment type="caution">
    <text evidence="3">The sequence shown here is derived from an EMBL/GenBank/DDBJ whole genome shotgun (WGS) entry which is preliminary data.</text>
</comment>
<dbReference type="InterPro" id="IPR011042">
    <property type="entry name" value="6-blade_b-propeller_TolB-like"/>
</dbReference>
<dbReference type="Proteomes" id="UP000191812">
    <property type="component" value="Unassembled WGS sequence"/>
</dbReference>
<gene>
    <name evidence="3" type="ORF">AGR13a_Lc60136</name>
</gene>
<dbReference type="InterPro" id="IPR005511">
    <property type="entry name" value="SMP-30"/>
</dbReference>
<accession>A0ABM9VMD0</accession>
<dbReference type="Gene3D" id="2.120.10.30">
    <property type="entry name" value="TolB, C-terminal domain"/>
    <property type="match status" value="1"/>
</dbReference>
<evidence type="ECO:0000256" key="1">
    <source>
        <dbReference type="ARBA" id="ARBA00008853"/>
    </source>
</evidence>
<reference evidence="3 4" key="1">
    <citation type="submission" date="2016-01" db="EMBL/GenBank/DDBJ databases">
        <authorList>
            <person name="Regsiter A."/>
            <person name="william w."/>
        </authorList>
    </citation>
    <scope>NUCLEOTIDE SEQUENCE [LARGE SCALE GENOMIC DNA]</scope>
    <source>
        <strain evidence="3 4">CFBP 6927</strain>
    </source>
</reference>
<evidence type="ECO:0000313" key="3">
    <source>
        <dbReference type="EMBL" id="CUX60704.1"/>
    </source>
</evidence>
<feature type="domain" description="SMP-30/Gluconolactonase/LRE-like region" evidence="2">
    <location>
        <begin position="21"/>
        <end position="265"/>
    </location>
</feature>
<evidence type="ECO:0000313" key="4">
    <source>
        <dbReference type="Proteomes" id="UP000191812"/>
    </source>
</evidence>
<dbReference type="SUPFAM" id="SSF63829">
    <property type="entry name" value="Calcium-dependent phosphotriesterase"/>
    <property type="match status" value="1"/>
</dbReference>
<name>A0ABM9VMD0_9HYPH</name>
<dbReference type="InterPro" id="IPR013658">
    <property type="entry name" value="SGL"/>
</dbReference>
<evidence type="ECO:0000259" key="2">
    <source>
        <dbReference type="Pfam" id="PF08450"/>
    </source>
</evidence>
<dbReference type="PANTHER" id="PTHR10907:SF47">
    <property type="entry name" value="REGUCALCIN"/>
    <property type="match status" value="1"/>
</dbReference>
<dbReference type="PANTHER" id="PTHR10907">
    <property type="entry name" value="REGUCALCIN"/>
    <property type="match status" value="1"/>
</dbReference>
<keyword evidence="4" id="KW-1185">Reference proteome</keyword>
<protein>
    <submittedName>
        <fullName evidence="3">Calcium-binding protein, regucalcin</fullName>
    </submittedName>
</protein>
<dbReference type="EMBL" id="FBWH01000045">
    <property type="protein sequence ID" value="CUX60704.1"/>
    <property type="molecule type" value="Genomic_DNA"/>
</dbReference>
<sequence length="302" mass="33294">MAEIMRNLGQAELFCDVIGTLAESPVWDERRQALFWCDIVEKKLHSFAPSSRTYWTCTLADTVSCLGLCESGRLIVACGMQILLVDPESDTVQTLVTIPAPDALPCRLNDGRVGPDGAFWVGTMDGGPFSEIRPKGQLWRVTANDIRLMETGMTCPNGLAFSADGAVMWHSDSVQQWIRRRRFDKRSGTFDEGRIIARPTEEEGRPDGGCVDGDGRYWSAGVSAGMLNVYDDDGKPFDKIRMPVPHPTMSCFGGEDFRTLFVTSHGNKMSEEARTRFPHSGGVWAIPADVQGFPAFRFADGA</sequence>